<evidence type="ECO:0000313" key="1">
    <source>
        <dbReference type="EMBL" id="KAK1118944.1"/>
    </source>
</evidence>
<dbReference type="Proteomes" id="UP001177670">
    <property type="component" value="Unassembled WGS sequence"/>
</dbReference>
<proteinExistence type="predicted"/>
<name>A0AA40FHG6_9HYME</name>
<keyword evidence="2" id="KW-1185">Reference proteome</keyword>
<sequence length="173" mass="20417">MCKYTDSKQVRNVFQRYNLLKLMIKDVIKLETQYWTLVDIPKQEKQETVPAFVLRACSIMEKTHKSGEGVKTSARLAEEADTKRERIERLESMTTAQIEAENTQMTNDLYRLLKKYTGLRNLIRDLKVFISEPSKPRNILLLRTHRGRIDQLIITEKACSNRFLEKYYSTETH</sequence>
<evidence type="ECO:0000313" key="2">
    <source>
        <dbReference type="Proteomes" id="UP001177670"/>
    </source>
</evidence>
<dbReference type="AlphaFoldDB" id="A0AA40FHG6"/>
<gene>
    <name evidence="1" type="ORF">K0M31_013715</name>
</gene>
<protein>
    <submittedName>
        <fullName evidence="1">Uncharacterized protein</fullName>
    </submittedName>
</protein>
<dbReference type="EMBL" id="JAHYIQ010000039">
    <property type="protein sequence ID" value="KAK1118944.1"/>
    <property type="molecule type" value="Genomic_DNA"/>
</dbReference>
<accession>A0AA40FHG6</accession>
<dbReference type="PANTHER" id="PTHR21010:SF3">
    <property type="entry name" value="DAXX"/>
    <property type="match status" value="1"/>
</dbReference>
<comment type="caution">
    <text evidence="1">The sequence shown here is derived from an EMBL/GenBank/DDBJ whole genome shotgun (WGS) entry which is preliminary data.</text>
</comment>
<reference evidence="1" key="1">
    <citation type="submission" date="2021-10" db="EMBL/GenBank/DDBJ databases">
        <title>Melipona bicolor Genome sequencing and assembly.</title>
        <authorList>
            <person name="Araujo N.S."/>
            <person name="Arias M.C."/>
        </authorList>
    </citation>
    <scope>NUCLEOTIDE SEQUENCE</scope>
    <source>
        <strain evidence="1">USP_2M_L1-L4_2017</strain>
        <tissue evidence="1">Whole body</tissue>
    </source>
</reference>
<dbReference type="PANTHER" id="PTHR21010">
    <property type="entry name" value="AGAP001581-PA"/>
    <property type="match status" value="1"/>
</dbReference>
<organism evidence="1 2">
    <name type="scientific">Melipona bicolor</name>
    <dbReference type="NCBI Taxonomy" id="60889"/>
    <lineage>
        <taxon>Eukaryota</taxon>
        <taxon>Metazoa</taxon>
        <taxon>Ecdysozoa</taxon>
        <taxon>Arthropoda</taxon>
        <taxon>Hexapoda</taxon>
        <taxon>Insecta</taxon>
        <taxon>Pterygota</taxon>
        <taxon>Neoptera</taxon>
        <taxon>Endopterygota</taxon>
        <taxon>Hymenoptera</taxon>
        <taxon>Apocrita</taxon>
        <taxon>Aculeata</taxon>
        <taxon>Apoidea</taxon>
        <taxon>Anthophila</taxon>
        <taxon>Apidae</taxon>
        <taxon>Melipona</taxon>
    </lineage>
</organism>